<reference evidence="1" key="1">
    <citation type="journal article" date="2021" name="Open Biol.">
        <title>Shared evolutionary footprints suggest mitochondrial oxidative damage underlies multiple complex I losses in fungi.</title>
        <authorList>
            <person name="Schikora-Tamarit M.A."/>
            <person name="Marcet-Houben M."/>
            <person name="Nosek J."/>
            <person name="Gabaldon T."/>
        </authorList>
    </citation>
    <scope>NUCLEOTIDE SEQUENCE</scope>
    <source>
        <strain evidence="1">CBS6075</strain>
    </source>
</reference>
<keyword evidence="2" id="KW-1185">Reference proteome</keyword>
<dbReference type="Proteomes" id="UP000769157">
    <property type="component" value="Unassembled WGS sequence"/>
</dbReference>
<reference evidence="1" key="2">
    <citation type="submission" date="2021-01" db="EMBL/GenBank/DDBJ databases">
        <authorList>
            <person name="Schikora-Tamarit M.A."/>
        </authorList>
    </citation>
    <scope>NUCLEOTIDE SEQUENCE</scope>
    <source>
        <strain evidence="1">CBS6075</strain>
    </source>
</reference>
<name>A0A9P8PI43_9ASCO</name>
<dbReference type="GeneID" id="70232355"/>
<protein>
    <submittedName>
        <fullName evidence="1">Uncharacterized protein</fullName>
    </submittedName>
</protein>
<evidence type="ECO:0000313" key="2">
    <source>
        <dbReference type="Proteomes" id="UP000769157"/>
    </source>
</evidence>
<gene>
    <name evidence="1" type="ORF">OGAPHI_000387</name>
</gene>
<sequence>MLSKLDEVTVVLVVDLNNSPWIRSASHYSSVWGLDLVGRPNNSERCLGHDLSGCSSGLLIVVVVFWRVEQLDSLVIYVVQNSLLELLDLLLGESVGFGNHWNKVYLFVNLLHESDVQRLQRVSGRLNKVQACVDSVVDNGGPVDLGLSLQVLVESGVDLVDNRFPGISIVDTLAESWTVNNGQAQLDVVFLDIGADSLDGNLNWFFWIRERCFRERVHWVQILVEKSVYQSRLTQTSLTNNQQVQAEASSDRFSVPLFWQVSESNVSVQLAADDFDFTLWHCGFGGWLFDLFGLLRRNDGLFWF</sequence>
<dbReference type="AlphaFoldDB" id="A0A9P8PI43"/>
<evidence type="ECO:0000313" key="1">
    <source>
        <dbReference type="EMBL" id="KAH3671682.1"/>
    </source>
</evidence>
<comment type="caution">
    <text evidence="1">The sequence shown here is derived from an EMBL/GenBank/DDBJ whole genome shotgun (WGS) entry which is preliminary data.</text>
</comment>
<proteinExistence type="predicted"/>
<dbReference type="RefSeq" id="XP_046064858.1">
    <property type="nucleotide sequence ID" value="XM_046204906.1"/>
</dbReference>
<accession>A0A9P8PI43</accession>
<dbReference type="EMBL" id="JAEUBE010000055">
    <property type="protein sequence ID" value="KAH3671682.1"/>
    <property type="molecule type" value="Genomic_DNA"/>
</dbReference>
<organism evidence="1 2">
    <name type="scientific">Ogataea philodendri</name>
    <dbReference type="NCBI Taxonomy" id="1378263"/>
    <lineage>
        <taxon>Eukaryota</taxon>
        <taxon>Fungi</taxon>
        <taxon>Dikarya</taxon>
        <taxon>Ascomycota</taxon>
        <taxon>Saccharomycotina</taxon>
        <taxon>Pichiomycetes</taxon>
        <taxon>Pichiales</taxon>
        <taxon>Pichiaceae</taxon>
        <taxon>Ogataea</taxon>
    </lineage>
</organism>